<dbReference type="Proteomes" id="UP000249661">
    <property type="component" value="Unassembled WGS sequence"/>
</dbReference>
<name>A0ACD1H5S2_9EURO</name>
<accession>A0ACD1H5S2</accession>
<dbReference type="EMBL" id="KZ824964">
    <property type="protein sequence ID" value="RAH68752.1"/>
    <property type="molecule type" value="Genomic_DNA"/>
</dbReference>
<evidence type="ECO:0000313" key="2">
    <source>
        <dbReference type="Proteomes" id="UP000249661"/>
    </source>
</evidence>
<keyword evidence="2" id="KW-1185">Reference proteome</keyword>
<feature type="non-terminal residue" evidence="1">
    <location>
        <position position="1"/>
    </location>
</feature>
<gene>
    <name evidence="1" type="ORF">BO66DRAFT_325957</name>
</gene>
<proteinExistence type="predicted"/>
<sequence length="58" mass="6961">FFSVVYLEQVDRTERVHELQCLHVSHRKCLRGWYIRGHYNCPLYNRLYLTGDSVCTGQ</sequence>
<evidence type="ECO:0000313" key="1">
    <source>
        <dbReference type="EMBL" id="RAH68752.1"/>
    </source>
</evidence>
<protein>
    <submittedName>
        <fullName evidence="1">Uncharacterized protein</fullName>
    </submittedName>
</protein>
<reference evidence="1" key="1">
    <citation type="submission" date="2018-02" db="EMBL/GenBank/DDBJ databases">
        <title>The genomes of Aspergillus section Nigri reveals drivers in fungal speciation.</title>
        <authorList>
            <consortium name="DOE Joint Genome Institute"/>
            <person name="Vesth T.C."/>
            <person name="Nybo J."/>
            <person name="Theobald S."/>
            <person name="Brandl J."/>
            <person name="Frisvad J.C."/>
            <person name="Nielsen K.F."/>
            <person name="Lyhne E.K."/>
            <person name="Kogle M.E."/>
            <person name="Kuo A."/>
            <person name="Riley R."/>
            <person name="Clum A."/>
            <person name="Nolan M."/>
            <person name="Lipzen A."/>
            <person name="Salamov A."/>
            <person name="Henrissat B."/>
            <person name="Wiebenga A."/>
            <person name="De vries R.P."/>
            <person name="Grigoriev I.V."/>
            <person name="Mortensen U.H."/>
            <person name="Andersen M.R."/>
            <person name="Baker S.E."/>
        </authorList>
    </citation>
    <scope>NUCLEOTIDE SEQUENCE</scope>
    <source>
        <strain evidence="1">CBS 121060</strain>
    </source>
</reference>
<organism evidence="1 2">
    <name type="scientific">Aspergillus aculeatinus CBS 121060</name>
    <dbReference type="NCBI Taxonomy" id="1448322"/>
    <lineage>
        <taxon>Eukaryota</taxon>
        <taxon>Fungi</taxon>
        <taxon>Dikarya</taxon>
        <taxon>Ascomycota</taxon>
        <taxon>Pezizomycotina</taxon>
        <taxon>Eurotiomycetes</taxon>
        <taxon>Eurotiomycetidae</taxon>
        <taxon>Eurotiales</taxon>
        <taxon>Aspergillaceae</taxon>
        <taxon>Aspergillus</taxon>
        <taxon>Aspergillus subgen. Circumdati</taxon>
    </lineage>
</organism>